<keyword evidence="4" id="KW-0732">Signal</keyword>
<dbReference type="RefSeq" id="WP_301188442.1">
    <property type="nucleotide sequence ID" value="NZ_JAPDPJ010000001.1"/>
</dbReference>
<dbReference type="Pfam" id="PF07715">
    <property type="entry name" value="Plug"/>
    <property type="match status" value="1"/>
</dbReference>
<reference evidence="6" key="1">
    <citation type="submission" date="2022-10" db="EMBL/GenBank/DDBJ databases">
        <authorList>
            <person name="Yu W.X."/>
        </authorList>
    </citation>
    <scope>NUCLEOTIDE SEQUENCE</scope>
    <source>
        <strain evidence="6">AAT</strain>
    </source>
</reference>
<organism evidence="6 7">
    <name type="scientific">Plebeiibacterium sediminum</name>
    <dbReference type="NCBI Taxonomy" id="2992112"/>
    <lineage>
        <taxon>Bacteria</taxon>
        <taxon>Pseudomonadati</taxon>
        <taxon>Bacteroidota</taxon>
        <taxon>Bacteroidia</taxon>
        <taxon>Marinilabiliales</taxon>
        <taxon>Marinilabiliaceae</taxon>
        <taxon>Plebeiibacterium</taxon>
    </lineage>
</organism>
<keyword evidence="2" id="KW-0472">Membrane</keyword>
<dbReference type="GO" id="GO:0009279">
    <property type="term" value="C:cell outer membrane"/>
    <property type="evidence" value="ECO:0007669"/>
    <property type="project" value="UniProtKB-SubCell"/>
</dbReference>
<comment type="subcellular location">
    <subcellularLocation>
        <location evidence="1">Cell outer membrane</location>
    </subcellularLocation>
</comment>
<evidence type="ECO:0000313" key="6">
    <source>
        <dbReference type="EMBL" id="MCW3784871.1"/>
    </source>
</evidence>
<name>A0AAE3M0I9_9BACT</name>
<feature type="signal peptide" evidence="4">
    <location>
        <begin position="1"/>
        <end position="19"/>
    </location>
</feature>
<feature type="domain" description="TonB-dependent receptor plug" evidence="5">
    <location>
        <begin position="278"/>
        <end position="358"/>
    </location>
</feature>
<dbReference type="Gene3D" id="2.170.130.10">
    <property type="entry name" value="TonB-dependent receptor, plug domain"/>
    <property type="match status" value="1"/>
</dbReference>
<dbReference type="Pfam" id="PF13715">
    <property type="entry name" value="CarbopepD_reg_2"/>
    <property type="match status" value="1"/>
</dbReference>
<dbReference type="Gene3D" id="2.60.40.1120">
    <property type="entry name" value="Carboxypeptidase-like, regulatory domain"/>
    <property type="match status" value="1"/>
</dbReference>
<dbReference type="EMBL" id="JAPDPJ010000001">
    <property type="protein sequence ID" value="MCW3784871.1"/>
    <property type="molecule type" value="Genomic_DNA"/>
</dbReference>
<dbReference type="SUPFAM" id="SSF49464">
    <property type="entry name" value="Carboxypeptidase regulatory domain-like"/>
    <property type="match status" value="1"/>
</dbReference>
<evidence type="ECO:0000256" key="1">
    <source>
        <dbReference type="ARBA" id="ARBA00004442"/>
    </source>
</evidence>
<keyword evidence="3" id="KW-0998">Cell outer membrane</keyword>
<evidence type="ECO:0000256" key="3">
    <source>
        <dbReference type="ARBA" id="ARBA00023237"/>
    </source>
</evidence>
<dbReference type="InterPro" id="IPR036942">
    <property type="entry name" value="Beta-barrel_TonB_sf"/>
</dbReference>
<dbReference type="InterPro" id="IPR012910">
    <property type="entry name" value="Plug_dom"/>
</dbReference>
<evidence type="ECO:0000313" key="7">
    <source>
        <dbReference type="Proteomes" id="UP001209229"/>
    </source>
</evidence>
<dbReference type="Gene3D" id="2.40.170.20">
    <property type="entry name" value="TonB-dependent receptor, beta-barrel domain"/>
    <property type="match status" value="1"/>
</dbReference>
<comment type="caution">
    <text evidence="6">The sequence shown here is derived from an EMBL/GenBank/DDBJ whole genome shotgun (WGS) entry which is preliminary data.</text>
</comment>
<evidence type="ECO:0000259" key="5">
    <source>
        <dbReference type="Pfam" id="PF07715"/>
    </source>
</evidence>
<feature type="chain" id="PRO_5042005632" evidence="4">
    <location>
        <begin position="20"/>
        <end position="923"/>
    </location>
</feature>
<gene>
    <name evidence="6" type="ORF">OM075_00260</name>
</gene>
<evidence type="ECO:0000256" key="2">
    <source>
        <dbReference type="ARBA" id="ARBA00023136"/>
    </source>
</evidence>
<accession>A0AAE3M0I9</accession>
<dbReference type="AlphaFoldDB" id="A0AAE3M0I9"/>
<protein>
    <submittedName>
        <fullName evidence="6">TonB-dependent receptor</fullName>
    </submittedName>
</protein>
<evidence type="ECO:0000256" key="4">
    <source>
        <dbReference type="SAM" id="SignalP"/>
    </source>
</evidence>
<proteinExistence type="predicted"/>
<keyword evidence="6" id="KW-0675">Receptor</keyword>
<sequence length="923" mass="104657">MKNALLSLFIFILIHHSTAQNNSKLVISPIQNSVTFSEFVNNAEHNLNIKFFYKENWVDSLIIMNYPDSTELSTILHDAFMLSKLSYIIDGSNIIITNDNKLQTSLPEDFFTNKPAINIKTKGTEATNSSFINKPEKKEVQISNSITVIGNPKVISSESNCSISGKVLNHEDGQPVVGAQIYIQKLNIGTITDPSGYYVLNVPVGKSELMFKSMGLKDLSLPIHVYSNGSLNVNMEKSDVLINEIKVIAENNNNVKNLNMGVQQINIDKIKQITATLGEVDVLKTALLLPGVQTVGEGSSGFNVRGGSTDQNLILFDDIPIFNSSHLFGFFSVFNPETVKDFKLYKSGIPATYGGRASSVFDVEAKQGNLKKYAISGGISPVTGKLTLEGPIIKDKLSVIIGGRSTYSDWILKQIDSPQTRKSSANFYDISTKILYLLNDKNEISFTGYLSRDNFTLNSDTAYHYQNKCAGLFFKHYFSPTVYSKISGIYSNYQYNITRDDDPELAFNMKYDIDYKSVKSELHYFPNSKHNFIVGSEITRYDMTPGNMTPHSSESDITEFKLPKEQSIETGLFLSNEFKISNRFSAYLGVRLANFFILGPYKDYEYNPLVPKRVESRMDSTQYAKNEIVKTYGEPEIRFSSRYILGVNNSLKFSYNKVHQFVHMISNSSAISPTDVWKISDPTIKPLIGEQFALGYYHNLFTNTIEASAELYYKKTRNHLDYKSGAELLLNPNLDVALLSGIGRAYGLELLLKKEKGKINGWVSYTYSKSELKIDSKFAEDRINDGEYYPTDYDKTHDFTIVANYKHSRRYSISSTFTYSTGRPISMPVAKYNFRNNQLLHYSNRNEYRIPDYLRWDISLNIYENLKSNKTISNFWSIGIYNVTGRHNAYSVYFKSTESRKLNGYLLSVFAKPIINVSYNVRF</sequence>
<dbReference type="Proteomes" id="UP001209229">
    <property type="component" value="Unassembled WGS sequence"/>
</dbReference>
<keyword evidence="7" id="KW-1185">Reference proteome</keyword>
<dbReference type="InterPro" id="IPR008969">
    <property type="entry name" value="CarboxyPept-like_regulatory"/>
</dbReference>
<dbReference type="SUPFAM" id="SSF56935">
    <property type="entry name" value="Porins"/>
    <property type="match status" value="1"/>
</dbReference>
<dbReference type="InterPro" id="IPR037066">
    <property type="entry name" value="Plug_dom_sf"/>
</dbReference>